<dbReference type="OrthoDB" id="5960959at2759"/>
<evidence type="ECO:0000259" key="2">
    <source>
        <dbReference type="Pfam" id="PF24630"/>
    </source>
</evidence>
<dbReference type="GO" id="GO:0005654">
    <property type="term" value="C:nucleoplasm"/>
    <property type="evidence" value="ECO:0007669"/>
    <property type="project" value="TreeGrafter"/>
</dbReference>
<feature type="region of interest" description="Disordered" evidence="1">
    <location>
        <begin position="587"/>
        <end position="646"/>
    </location>
</feature>
<evidence type="ECO:0000256" key="1">
    <source>
        <dbReference type="SAM" id="MobiDB-lite"/>
    </source>
</evidence>
<feature type="region of interest" description="Disordered" evidence="1">
    <location>
        <begin position="501"/>
        <end position="538"/>
    </location>
</feature>
<evidence type="ECO:0000313" key="4">
    <source>
        <dbReference type="Proteomes" id="UP000277928"/>
    </source>
</evidence>
<dbReference type="Pfam" id="PF24630">
    <property type="entry name" value="PIN_TASOR"/>
    <property type="match status" value="1"/>
</dbReference>
<accession>A0A3P6TFC1</accession>
<dbReference type="InterPro" id="IPR046432">
    <property type="entry name" value="TASOR"/>
</dbReference>
<feature type="compositionally biased region" description="Polar residues" evidence="1">
    <location>
        <begin position="625"/>
        <end position="637"/>
    </location>
</feature>
<dbReference type="EMBL" id="UYRX01000225">
    <property type="protein sequence ID" value="VDK77910.1"/>
    <property type="molecule type" value="Genomic_DNA"/>
</dbReference>
<feature type="region of interest" description="Disordered" evidence="1">
    <location>
        <begin position="475"/>
        <end position="494"/>
    </location>
</feature>
<sequence>MAEAMQRNDFAIPRKSRNQSTSQHHINDIALNSEQFRNIYQPVILSHLSSSCQDRESIRIIRCRVIDNKQLETRFSNFRRSLESQGFPSDVSFAYTLLSDNFRETELIAQWGLSVNNNFVGDLGEPANGVYLSAHPDLVTPAPFLGRITLKILACKILKGKCSVVGLGSYHLLPKRGYHSHSAMQPGDCKLLRHDNYRCDQIFLFEEKGAGYSKSPANVLPFAIYDVQFPPNSVLSFKGTDSIVWSGNLSIGNKRYNRVSLCSLAAATKPPLLDVLEVTDLIHWTACLAFSPILEMLKPPALGEIALKKEARKFSFKFCIRKWLKSRFHEIGATDHCGFFQTGVTIFPSVGIFILLPNGLFSDLLALPKTAGNIFHCLYLTCDLNCSLINGAFETMSTEENDEFVRPLLLQERIDGLDVRVQELVRNVAKKILLSEENSNKSRIEVSNANAGSIDMDIADSDDDEEKKGWRVEQMDTTSGLQKPLSQHSLSSSNLKLKLGSQHSVDETISKDKRLFSSNPQHEKMSVNRDPRKRVISKQDLPIPVCSVVGRSTSEWGSFRKHPDTKKKRLPSSSDFYAADFRGYSPSDAISSGGSSPTTSSQSKRSPSSISPNLKDNDSAPVSVVKNQSELDSTESPASPPHEPGVFVATAPKIISDYDMRSATDASFQTPVRQYRPPEVASFTALASVEAVKNSRSFVEDIPKKYEIKIDCEGAHSTSTQNNENLVTNDEPTYILPELTSFPRHSIQKNQAESDKNLQWDILPNSKDDLDLSFWKTSTGSVGSNDVDMRTTHAISCASDISREVTASTTHHVTPAMQAPIVFSNGDTDHRVITPAVRPSTSSVQPPEGFTNESTSHFRAHLYAAPSFTGPFQYRSASSTTYVPGFKQPCVYGFFNQPSIHSQSKPYYARSNVRANSSTRHGVLMIDDAQIITGALDPKHLRMVLERFSNWRKSGSVLWWIKLHTHVRQTLNSASSNSNLGLMEKHAYYEEIVKEYESLKVIQTMKPHECDKNKHDAKVLLKCLNHTANANQKCTLIYLTDVAKDSSMGKQIALTGFKICHSTELLKKFDF</sequence>
<feature type="domain" description="TASOR PIN" evidence="2">
    <location>
        <begin position="922"/>
        <end position="1069"/>
    </location>
</feature>
<dbReference type="PANTHER" id="PTHR16207:SF11">
    <property type="entry name" value="SET DOMAIN-CONTAINING PROTEIN"/>
    <property type="match status" value="1"/>
</dbReference>
<reference evidence="3 4" key="1">
    <citation type="submission" date="2018-08" db="EMBL/GenBank/DDBJ databases">
        <authorList>
            <person name="Laetsch R D."/>
            <person name="Stevens L."/>
            <person name="Kumar S."/>
            <person name="Blaxter L. M."/>
        </authorList>
    </citation>
    <scope>NUCLEOTIDE SEQUENCE [LARGE SCALE GENOMIC DNA]</scope>
</reference>
<feature type="region of interest" description="Disordered" evidence="1">
    <location>
        <begin position="1"/>
        <end position="23"/>
    </location>
</feature>
<dbReference type="InterPro" id="IPR056242">
    <property type="entry name" value="PIN_TASOR"/>
</dbReference>
<feature type="compositionally biased region" description="Basic and acidic residues" evidence="1">
    <location>
        <begin position="504"/>
        <end position="530"/>
    </location>
</feature>
<keyword evidence="4" id="KW-1185">Reference proteome</keyword>
<dbReference type="Proteomes" id="UP000277928">
    <property type="component" value="Unassembled WGS sequence"/>
</dbReference>
<organism evidence="3 4">
    <name type="scientific">Litomosoides sigmodontis</name>
    <name type="common">Filarial nematode worm</name>
    <dbReference type="NCBI Taxonomy" id="42156"/>
    <lineage>
        <taxon>Eukaryota</taxon>
        <taxon>Metazoa</taxon>
        <taxon>Ecdysozoa</taxon>
        <taxon>Nematoda</taxon>
        <taxon>Chromadorea</taxon>
        <taxon>Rhabditida</taxon>
        <taxon>Spirurina</taxon>
        <taxon>Spiruromorpha</taxon>
        <taxon>Filarioidea</taxon>
        <taxon>Onchocercidae</taxon>
        <taxon>Litomosoides</taxon>
    </lineage>
</organism>
<dbReference type="AlphaFoldDB" id="A0A3P6TFC1"/>
<protein>
    <recommendedName>
        <fullName evidence="2">TASOR PIN domain-containing protein</fullName>
    </recommendedName>
</protein>
<dbReference type="GO" id="GO:0045814">
    <property type="term" value="P:negative regulation of gene expression, epigenetic"/>
    <property type="evidence" value="ECO:0007669"/>
    <property type="project" value="InterPro"/>
</dbReference>
<dbReference type="PANTHER" id="PTHR16207">
    <property type="entry name" value="SET DOMAIN-CONTAINING PROTEIN"/>
    <property type="match status" value="1"/>
</dbReference>
<feature type="compositionally biased region" description="Low complexity" evidence="1">
    <location>
        <begin position="587"/>
        <end position="611"/>
    </location>
</feature>
<proteinExistence type="predicted"/>
<dbReference type="OMA" id="MKPHECD"/>
<dbReference type="STRING" id="42156.A0A3P6TFC1"/>
<name>A0A3P6TFC1_LITSI</name>
<feature type="compositionally biased region" description="Low complexity" evidence="1">
    <location>
        <begin position="481"/>
        <end position="494"/>
    </location>
</feature>
<gene>
    <name evidence="3" type="ORF">NLS_LOCUS3860</name>
</gene>
<evidence type="ECO:0000313" key="3">
    <source>
        <dbReference type="EMBL" id="VDK77910.1"/>
    </source>
</evidence>